<dbReference type="SUPFAM" id="SSF103473">
    <property type="entry name" value="MFS general substrate transporter"/>
    <property type="match status" value="1"/>
</dbReference>
<evidence type="ECO:0000256" key="2">
    <source>
        <dbReference type="ARBA" id="ARBA00022448"/>
    </source>
</evidence>
<evidence type="ECO:0000256" key="1">
    <source>
        <dbReference type="ARBA" id="ARBA00004141"/>
    </source>
</evidence>
<keyword evidence="5 6" id="KW-0472">Membrane</keyword>
<feature type="non-terminal residue" evidence="8">
    <location>
        <position position="103"/>
    </location>
</feature>
<sequence>FVYIFVVFFAIGPGSVPWVILPEIFAQGARPAATSVAVVTNWMSNFAVGLIFPLLAENDKISNYSFVPFAVITTFAFLFLWKYMPETKKRTFEEITMNFRRSQ</sequence>
<evidence type="ECO:0000256" key="5">
    <source>
        <dbReference type="ARBA" id="ARBA00023136"/>
    </source>
</evidence>
<dbReference type="GO" id="GO:0015149">
    <property type="term" value="F:hexose transmembrane transporter activity"/>
    <property type="evidence" value="ECO:0007669"/>
    <property type="project" value="TreeGrafter"/>
</dbReference>
<gene>
    <name evidence="8" type="ORF">OVN521_LOCUS38036</name>
</gene>
<dbReference type="GO" id="GO:0016020">
    <property type="term" value="C:membrane"/>
    <property type="evidence" value="ECO:0007669"/>
    <property type="project" value="UniProtKB-SubCell"/>
</dbReference>
<dbReference type="PANTHER" id="PTHR23503:SF8">
    <property type="entry name" value="FACILITATED GLUCOSE TRANSPORTER PROTEIN 1"/>
    <property type="match status" value="1"/>
</dbReference>
<dbReference type="EMBL" id="CAJOBG010046682">
    <property type="protein sequence ID" value="CAF4453907.1"/>
    <property type="molecule type" value="Genomic_DNA"/>
</dbReference>
<dbReference type="PANTHER" id="PTHR23503">
    <property type="entry name" value="SOLUTE CARRIER FAMILY 2"/>
    <property type="match status" value="1"/>
</dbReference>
<protein>
    <recommendedName>
        <fullName evidence="7">Major facilitator superfamily (MFS) profile domain-containing protein</fullName>
    </recommendedName>
</protein>
<evidence type="ECO:0000256" key="3">
    <source>
        <dbReference type="ARBA" id="ARBA00022692"/>
    </source>
</evidence>
<dbReference type="Proteomes" id="UP000663866">
    <property type="component" value="Unassembled WGS sequence"/>
</dbReference>
<dbReference type="AlphaFoldDB" id="A0A820SKK1"/>
<evidence type="ECO:0000313" key="9">
    <source>
        <dbReference type="Proteomes" id="UP000663866"/>
    </source>
</evidence>
<evidence type="ECO:0000256" key="4">
    <source>
        <dbReference type="ARBA" id="ARBA00022989"/>
    </source>
</evidence>
<dbReference type="Pfam" id="PF00083">
    <property type="entry name" value="Sugar_tr"/>
    <property type="match status" value="1"/>
</dbReference>
<dbReference type="InterPro" id="IPR045263">
    <property type="entry name" value="GLUT"/>
</dbReference>
<evidence type="ECO:0000259" key="7">
    <source>
        <dbReference type="PROSITE" id="PS50850"/>
    </source>
</evidence>
<feature type="transmembrane region" description="Helical" evidence="6">
    <location>
        <begin position="32"/>
        <end position="55"/>
    </location>
</feature>
<evidence type="ECO:0000313" key="8">
    <source>
        <dbReference type="EMBL" id="CAF4453907.1"/>
    </source>
</evidence>
<dbReference type="InterPro" id="IPR036259">
    <property type="entry name" value="MFS_trans_sf"/>
</dbReference>
<comment type="subcellular location">
    <subcellularLocation>
        <location evidence="1">Membrane</location>
        <topology evidence="1">Multi-pass membrane protein</topology>
    </subcellularLocation>
</comment>
<feature type="domain" description="Major facilitator superfamily (MFS) profile" evidence="7">
    <location>
        <begin position="1"/>
        <end position="88"/>
    </location>
</feature>
<name>A0A820SKK1_9BILA</name>
<accession>A0A820SKK1</accession>
<reference evidence="8" key="1">
    <citation type="submission" date="2021-02" db="EMBL/GenBank/DDBJ databases">
        <authorList>
            <person name="Nowell W R."/>
        </authorList>
    </citation>
    <scope>NUCLEOTIDE SEQUENCE</scope>
</reference>
<keyword evidence="2" id="KW-0813">Transport</keyword>
<dbReference type="PROSITE" id="PS50850">
    <property type="entry name" value="MFS"/>
    <property type="match status" value="1"/>
</dbReference>
<keyword evidence="3 6" id="KW-0812">Transmembrane</keyword>
<dbReference type="Gene3D" id="1.20.1250.20">
    <property type="entry name" value="MFS general substrate transporter like domains"/>
    <property type="match status" value="1"/>
</dbReference>
<organism evidence="8 9">
    <name type="scientific">Rotaria magnacalcarata</name>
    <dbReference type="NCBI Taxonomy" id="392030"/>
    <lineage>
        <taxon>Eukaryota</taxon>
        <taxon>Metazoa</taxon>
        <taxon>Spiralia</taxon>
        <taxon>Gnathifera</taxon>
        <taxon>Rotifera</taxon>
        <taxon>Eurotatoria</taxon>
        <taxon>Bdelloidea</taxon>
        <taxon>Philodinida</taxon>
        <taxon>Philodinidae</taxon>
        <taxon>Rotaria</taxon>
    </lineage>
</organism>
<feature type="transmembrane region" description="Helical" evidence="6">
    <location>
        <begin position="61"/>
        <end position="81"/>
    </location>
</feature>
<feature type="transmembrane region" description="Helical" evidence="6">
    <location>
        <begin position="6"/>
        <end position="25"/>
    </location>
</feature>
<keyword evidence="9" id="KW-1185">Reference proteome</keyword>
<evidence type="ECO:0000256" key="6">
    <source>
        <dbReference type="SAM" id="Phobius"/>
    </source>
</evidence>
<keyword evidence="4 6" id="KW-1133">Transmembrane helix</keyword>
<dbReference type="InterPro" id="IPR020846">
    <property type="entry name" value="MFS_dom"/>
</dbReference>
<proteinExistence type="predicted"/>
<comment type="caution">
    <text evidence="8">The sequence shown here is derived from an EMBL/GenBank/DDBJ whole genome shotgun (WGS) entry which is preliminary data.</text>
</comment>
<dbReference type="InterPro" id="IPR005828">
    <property type="entry name" value="MFS_sugar_transport-like"/>
</dbReference>